<gene>
    <name evidence="4" type="ORF">GCM10022252_66450</name>
</gene>
<feature type="transmembrane region" description="Helical" evidence="2">
    <location>
        <begin position="78"/>
        <end position="97"/>
    </location>
</feature>
<evidence type="ECO:0000256" key="1">
    <source>
        <dbReference type="SAM" id="MobiDB-lite"/>
    </source>
</evidence>
<evidence type="ECO:0000256" key="2">
    <source>
        <dbReference type="SAM" id="Phobius"/>
    </source>
</evidence>
<feature type="region of interest" description="Disordered" evidence="1">
    <location>
        <begin position="45"/>
        <end position="72"/>
    </location>
</feature>
<accession>A0ABP8BFL8</accession>
<keyword evidence="2" id="KW-0472">Membrane</keyword>
<evidence type="ECO:0000313" key="4">
    <source>
        <dbReference type="EMBL" id="GAA4205616.1"/>
    </source>
</evidence>
<comment type="caution">
    <text evidence="4">The sequence shown here is derived from an EMBL/GenBank/DDBJ whole genome shotgun (WGS) entry which is preliminary data.</text>
</comment>
<keyword evidence="2" id="KW-0812">Transmembrane</keyword>
<dbReference type="EMBL" id="BAABAQ010000015">
    <property type="protein sequence ID" value="GAA4205616.1"/>
    <property type="molecule type" value="Genomic_DNA"/>
</dbReference>
<keyword evidence="2" id="KW-1133">Transmembrane helix</keyword>
<proteinExistence type="predicted"/>
<evidence type="ECO:0000313" key="5">
    <source>
        <dbReference type="Proteomes" id="UP001501251"/>
    </source>
</evidence>
<feature type="region of interest" description="Disordered" evidence="1">
    <location>
        <begin position="1"/>
        <end position="27"/>
    </location>
</feature>
<evidence type="ECO:0000259" key="3">
    <source>
        <dbReference type="Pfam" id="PF13400"/>
    </source>
</evidence>
<keyword evidence="5" id="KW-1185">Reference proteome</keyword>
<reference evidence="5" key="1">
    <citation type="journal article" date="2019" name="Int. J. Syst. Evol. Microbiol.">
        <title>The Global Catalogue of Microorganisms (GCM) 10K type strain sequencing project: providing services to taxonomists for standard genome sequencing and annotation.</title>
        <authorList>
            <consortium name="The Broad Institute Genomics Platform"/>
            <consortium name="The Broad Institute Genome Sequencing Center for Infectious Disease"/>
            <person name="Wu L."/>
            <person name="Ma J."/>
        </authorList>
    </citation>
    <scope>NUCLEOTIDE SEQUENCE [LARGE SCALE GENOMIC DNA]</scope>
    <source>
        <strain evidence="5">JCM 17388</strain>
    </source>
</reference>
<dbReference type="Proteomes" id="UP001501251">
    <property type="component" value="Unassembled WGS sequence"/>
</dbReference>
<protein>
    <recommendedName>
        <fullName evidence="3">Putative Flp pilus-assembly TadG-like N-terminal domain-containing protein</fullName>
    </recommendedName>
</protein>
<dbReference type="InterPro" id="IPR028087">
    <property type="entry name" value="Tad_N"/>
</dbReference>
<dbReference type="Pfam" id="PF13400">
    <property type="entry name" value="Tad"/>
    <property type="match status" value="1"/>
</dbReference>
<sequence length="212" mass="21538">MSPADARPEGRVAGPVEAVPEDRVVGSAGAVPEGRVVGSVEARPEGRVTGPVGAVPEDRGMDHAAPSPSATRAQRGSMSIFTVIFSVVVFLLAGLLVDGGAAINARLRAADVAEQAARAAADQIDVEHLRATGQARLLGEGETCAQAEEIVSAHGGDDVQLTQCALGGGQAEVTVNVSVTWKAFFLSAFGFPGSDMEAQATAGPDIGEDQLP</sequence>
<feature type="domain" description="Putative Flp pilus-assembly TadG-like N-terminal" evidence="3">
    <location>
        <begin position="76"/>
        <end position="122"/>
    </location>
</feature>
<organism evidence="4 5">
    <name type="scientific">Streptosporangium oxazolinicum</name>
    <dbReference type="NCBI Taxonomy" id="909287"/>
    <lineage>
        <taxon>Bacteria</taxon>
        <taxon>Bacillati</taxon>
        <taxon>Actinomycetota</taxon>
        <taxon>Actinomycetes</taxon>
        <taxon>Streptosporangiales</taxon>
        <taxon>Streptosporangiaceae</taxon>
        <taxon>Streptosporangium</taxon>
    </lineage>
</organism>
<name>A0ABP8BFL8_9ACTN</name>
<feature type="compositionally biased region" description="Basic and acidic residues" evidence="1">
    <location>
        <begin position="1"/>
        <end position="10"/>
    </location>
</feature>